<proteinExistence type="predicted"/>
<reference evidence="2" key="1">
    <citation type="submission" date="2020-04" db="EMBL/GenBank/DDBJ databases">
        <authorList>
            <person name="Alioto T."/>
            <person name="Alioto T."/>
            <person name="Gomez Garrido J."/>
        </authorList>
    </citation>
    <scope>NUCLEOTIDE SEQUENCE</scope>
    <source>
        <strain evidence="2">A484AB</strain>
    </source>
</reference>
<feature type="region of interest" description="Disordered" evidence="1">
    <location>
        <begin position="139"/>
        <end position="169"/>
    </location>
</feature>
<protein>
    <submittedName>
        <fullName evidence="2">Uncharacterized protein</fullName>
    </submittedName>
</protein>
<accession>A0A7D9EAT4</accession>
<dbReference type="EMBL" id="CACRXK020005306">
    <property type="protein sequence ID" value="CAB4005756.1"/>
    <property type="molecule type" value="Genomic_DNA"/>
</dbReference>
<sequence length="241" mass="27075">MAQTDVPADMKDFMEKYLSQMCRQLTSVVDDRFTLMKRELSAETSATLDAISSKKARLDKHVFKSKGNEQQYQHQLGLLDTFDGVATSLENHDTDKAMSLLQEGKAAIHGRIKLIKLADKSEHGWQTVAEYVTNELAENSDDEKRIDRAERNAEKKAKKKAKSTSAAKARQPFTFSKAPAVPNSLRPSFTRPPFPSYNMPLGNQIDPCYKLSIVFELIGGSHCCTFHNCFGLSVFYSIELD</sequence>
<dbReference type="OrthoDB" id="5989789at2759"/>
<evidence type="ECO:0000313" key="2">
    <source>
        <dbReference type="EMBL" id="CAB4005756.1"/>
    </source>
</evidence>
<organism evidence="2 3">
    <name type="scientific">Paramuricea clavata</name>
    <name type="common">Red gorgonian</name>
    <name type="synonym">Violescent sea-whip</name>
    <dbReference type="NCBI Taxonomy" id="317549"/>
    <lineage>
        <taxon>Eukaryota</taxon>
        <taxon>Metazoa</taxon>
        <taxon>Cnidaria</taxon>
        <taxon>Anthozoa</taxon>
        <taxon>Octocorallia</taxon>
        <taxon>Malacalcyonacea</taxon>
        <taxon>Plexauridae</taxon>
        <taxon>Paramuricea</taxon>
    </lineage>
</organism>
<gene>
    <name evidence="2" type="ORF">PACLA_8A024093</name>
</gene>
<dbReference type="Proteomes" id="UP001152795">
    <property type="component" value="Unassembled WGS sequence"/>
</dbReference>
<feature type="compositionally biased region" description="Basic and acidic residues" evidence="1">
    <location>
        <begin position="142"/>
        <end position="155"/>
    </location>
</feature>
<keyword evidence="3" id="KW-1185">Reference proteome</keyword>
<evidence type="ECO:0000256" key="1">
    <source>
        <dbReference type="SAM" id="MobiDB-lite"/>
    </source>
</evidence>
<name>A0A7D9EAT4_PARCT</name>
<comment type="caution">
    <text evidence="2">The sequence shown here is derived from an EMBL/GenBank/DDBJ whole genome shotgun (WGS) entry which is preliminary data.</text>
</comment>
<dbReference type="AlphaFoldDB" id="A0A7D9EAT4"/>
<evidence type="ECO:0000313" key="3">
    <source>
        <dbReference type="Proteomes" id="UP001152795"/>
    </source>
</evidence>